<comment type="caution">
    <text evidence="5">The sequence shown here is derived from an EMBL/GenBank/DDBJ whole genome shotgun (WGS) entry which is preliminary data.</text>
</comment>
<dbReference type="PANTHER" id="PTHR22911">
    <property type="entry name" value="ACYL-MALONYL CONDENSING ENZYME-RELATED"/>
    <property type="match status" value="1"/>
</dbReference>
<dbReference type="OrthoDB" id="306876at2759"/>
<reference evidence="5" key="1">
    <citation type="journal article" date="2021" name="Mol. Ecol. Resour.">
        <title>Apolygus lucorum genome provides insights into omnivorousness and mesophyll feeding.</title>
        <authorList>
            <person name="Liu Y."/>
            <person name="Liu H."/>
            <person name="Wang H."/>
            <person name="Huang T."/>
            <person name="Liu B."/>
            <person name="Yang B."/>
            <person name="Yin L."/>
            <person name="Li B."/>
            <person name="Zhang Y."/>
            <person name="Zhang S."/>
            <person name="Jiang F."/>
            <person name="Zhang X."/>
            <person name="Ren Y."/>
            <person name="Wang B."/>
            <person name="Wang S."/>
            <person name="Lu Y."/>
            <person name="Wu K."/>
            <person name="Fan W."/>
            <person name="Wang G."/>
        </authorList>
    </citation>
    <scope>NUCLEOTIDE SEQUENCE</scope>
    <source>
        <strain evidence="5">12Hb</strain>
    </source>
</reference>
<evidence type="ECO:0000256" key="4">
    <source>
        <dbReference type="ARBA" id="ARBA00023136"/>
    </source>
</evidence>
<keyword evidence="6" id="KW-1185">Reference proteome</keyword>
<dbReference type="SUPFAM" id="SSF103481">
    <property type="entry name" value="Multidrug resistance efflux transporter EmrE"/>
    <property type="match status" value="2"/>
</dbReference>
<accession>A0A6A4IIF5</accession>
<evidence type="ECO:0000313" key="6">
    <source>
        <dbReference type="Proteomes" id="UP000466442"/>
    </source>
</evidence>
<proteinExistence type="predicted"/>
<dbReference type="EMBL" id="WIXP02000012">
    <property type="protein sequence ID" value="KAF6202161.1"/>
    <property type="molecule type" value="Genomic_DNA"/>
</dbReference>
<evidence type="ECO:0000256" key="2">
    <source>
        <dbReference type="ARBA" id="ARBA00022692"/>
    </source>
</evidence>
<dbReference type="PANTHER" id="PTHR22911:SF6">
    <property type="entry name" value="SOLUTE CARRIER FAMILY 35 MEMBER G1"/>
    <property type="match status" value="1"/>
</dbReference>
<dbReference type="Proteomes" id="UP000466442">
    <property type="component" value="Linkage Group LG12"/>
</dbReference>
<name>A0A6A4IIF5_APOLU</name>
<evidence type="ECO:0000256" key="1">
    <source>
        <dbReference type="ARBA" id="ARBA00004141"/>
    </source>
</evidence>
<dbReference type="Pfam" id="PF00892">
    <property type="entry name" value="EamA"/>
    <property type="match status" value="1"/>
</dbReference>
<dbReference type="AlphaFoldDB" id="A0A6A4IIF5"/>
<dbReference type="InterPro" id="IPR037185">
    <property type="entry name" value="EmrE-like"/>
</dbReference>
<protein>
    <submittedName>
        <fullName evidence="5">Uncharacterized protein</fullName>
    </submittedName>
</protein>
<keyword evidence="4" id="KW-0472">Membrane</keyword>
<dbReference type="GO" id="GO:0016020">
    <property type="term" value="C:membrane"/>
    <property type="evidence" value="ECO:0007669"/>
    <property type="project" value="UniProtKB-SubCell"/>
</dbReference>
<comment type="subcellular location">
    <subcellularLocation>
        <location evidence="1">Membrane</location>
        <topology evidence="1">Multi-pass membrane protein</topology>
    </subcellularLocation>
</comment>
<keyword evidence="3" id="KW-1133">Transmembrane helix</keyword>
<dbReference type="InterPro" id="IPR000620">
    <property type="entry name" value="EamA_dom"/>
</dbReference>
<gene>
    <name evidence="5" type="ORF">GE061_004559</name>
</gene>
<evidence type="ECO:0000313" key="5">
    <source>
        <dbReference type="EMBL" id="KAF6202161.1"/>
    </source>
</evidence>
<evidence type="ECO:0000256" key="3">
    <source>
        <dbReference type="ARBA" id="ARBA00022989"/>
    </source>
</evidence>
<sequence>MDDHKPRSSGLLLAAASSFFFSLTSLIAKFVDLPPIVLSWYGFFGLTILSAPLLLNSRWNLPPKAIRLIVLRSFVGTLFLISSFYAVELIPIGDASVLFYTAPVFTAVLANIYLGEPCTIYGVFVILFIMFGVVLVTQPPILFSDRSVSPDYYKGVFMALGASLTEAVSNVALRELKSVHYSVVMFCHGVLSLIFTSALIPFVDWTSKSSQISLLPLLLSLFSSLEQLMMTLALSVEHAGPVALVQATDILFGYLYQIVFFGEDIELVSVVAMHARLTHECRISSKCELAELIVRLVLYYKVFVLALPFLFMTILYVAYLFLKWQYRRQDGPPSPFYTV</sequence>
<keyword evidence="2" id="KW-0812">Transmembrane</keyword>
<organism evidence="5 6">
    <name type="scientific">Apolygus lucorum</name>
    <name type="common">Small green plant bug</name>
    <name type="synonym">Lygocoris lucorum</name>
    <dbReference type="NCBI Taxonomy" id="248454"/>
    <lineage>
        <taxon>Eukaryota</taxon>
        <taxon>Metazoa</taxon>
        <taxon>Ecdysozoa</taxon>
        <taxon>Arthropoda</taxon>
        <taxon>Hexapoda</taxon>
        <taxon>Insecta</taxon>
        <taxon>Pterygota</taxon>
        <taxon>Neoptera</taxon>
        <taxon>Paraneoptera</taxon>
        <taxon>Hemiptera</taxon>
        <taxon>Heteroptera</taxon>
        <taxon>Panheteroptera</taxon>
        <taxon>Cimicomorpha</taxon>
        <taxon>Miridae</taxon>
        <taxon>Mirini</taxon>
        <taxon>Apolygus</taxon>
    </lineage>
</organism>